<dbReference type="AlphaFoldDB" id="A0A6C0H0T9"/>
<accession>A0A6C0H0T9</accession>
<evidence type="ECO:0000256" key="1">
    <source>
        <dbReference type="SAM" id="Phobius"/>
    </source>
</evidence>
<keyword evidence="1" id="KW-0812">Transmembrane</keyword>
<reference evidence="2" key="1">
    <citation type="journal article" date="2020" name="Nature">
        <title>Giant virus diversity and host interactions through global metagenomics.</title>
        <authorList>
            <person name="Schulz F."/>
            <person name="Roux S."/>
            <person name="Paez-Espino D."/>
            <person name="Jungbluth S."/>
            <person name="Walsh D.A."/>
            <person name="Denef V.J."/>
            <person name="McMahon K.D."/>
            <person name="Konstantinidis K.T."/>
            <person name="Eloe-Fadrosh E.A."/>
            <person name="Kyrpides N.C."/>
            <person name="Woyke T."/>
        </authorList>
    </citation>
    <scope>NUCLEOTIDE SEQUENCE</scope>
    <source>
        <strain evidence="2">GVMAG-M-3300023179-4</strain>
    </source>
</reference>
<dbReference type="EMBL" id="MN739833">
    <property type="protein sequence ID" value="QHT73866.1"/>
    <property type="molecule type" value="Genomic_DNA"/>
</dbReference>
<feature type="transmembrane region" description="Helical" evidence="1">
    <location>
        <begin position="12"/>
        <end position="29"/>
    </location>
</feature>
<feature type="transmembrane region" description="Helical" evidence="1">
    <location>
        <begin position="35"/>
        <end position="54"/>
    </location>
</feature>
<evidence type="ECO:0000313" key="2">
    <source>
        <dbReference type="EMBL" id="QHT73866.1"/>
    </source>
</evidence>
<name>A0A6C0H0T9_9ZZZZ</name>
<sequence>MDSVFIFLQNNIFQLIPIFIAIYLVLYIINFDLLLMISILIFLLYFGYIYYININDTQKMITKKEVESFDNKLPSIINKYDDIVKFLYYISDFKQYNEQIYDNLIININDFLTLIEDYPILNNEGKRKQSQDVMFDVKLKILDGFSSFIYSFNNSPILESKLNESVEKLNNILNNYLIKLDIHIDNITSFNNLDYTINNYL</sequence>
<organism evidence="2">
    <name type="scientific">viral metagenome</name>
    <dbReference type="NCBI Taxonomy" id="1070528"/>
    <lineage>
        <taxon>unclassified sequences</taxon>
        <taxon>metagenomes</taxon>
        <taxon>organismal metagenomes</taxon>
    </lineage>
</organism>
<proteinExistence type="predicted"/>
<keyword evidence="1" id="KW-0472">Membrane</keyword>
<keyword evidence="1" id="KW-1133">Transmembrane helix</keyword>
<protein>
    <submittedName>
        <fullName evidence="2">Uncharacterized protein</fullName>
    </submittedName>
</protein>